<keyword evidence="1" id="KW-0880">Kelch repeat</keyword>
<proteinExistence type="predicted"/>
<dbReference type="PANTHER" id="PTHR46093">
    <property type="entry name" value="ACYL-COA-BINDING DOMAIN-CONTAINING PROTEIN 5"/>
    <property type="match status" value="1"/>
</dbReference>
<dbReference type="EMBL" id="DF237051">
    <property type="protein sequence ID" value="GAQ82151.1"/>
    <property type="molecule type" value="Genomic_DNA"/>
</dbReference>
<name>A0A1Y1HYY5_KLENI</name>
<feature type="compositionally biased region" description="Acidic residues" evidence="3">
    <location>
        <begin position="173"/>
        <end position="186"/>
    </location>
</feature>
<sequence>MGAGMAKLSVALTSELLAIPNAPLPREAHSTVDLGNGRLLVFGGGSSVDEEAEQYNDVHILDIGQHSWTKVKTKGTPPAPRTGQTAALLPDGRVFVFGGCSMDSGYLNDTHTLDTSTFTWTQPSTSGSPPTPRDKHTSFSLGSKVYIFGGFGPEPESTTPEAAEEPVKGLDDLSSEGDEWETDDEGGPSARPGGMDFTWFNDLHVFDASTGEWREVETTGQTPSPRAAAAAVLVPSSESGQSAGPTRLILFGGRDSAGRQNDLYSLDMSSFVWKQERPSNPASAPVAESQGSEDPATAGPAPDAPAAPAARSFHSMALLPGTAFGLLYGGVGLKNENFQGLDVLNTETMDWSSVGSLEGTWPSPRGACSTTVIQEAPESSPKMVIFGGSSDWEGGKAGFHNDVFVTDLAPLMELLKKSESADGNGNARQVM</sequence>
<dbReference type="SUPFAM" id="SSF117281">
    <property type="entry name" value="Kelch motif"/>
    <property type="match status" value="1"/>
</dbReference>
<feature type="compositionally biased region" description="Low complexity" evidence="3">
    <location>
        <begin position="119"/>
        <end position="128"/>
    </location>
</feature>
<evidence type="ECO:0000313" key="4">
    <source>
        <dbReference type="EMBL" id="GAQ82151.1"/>
    </source>
</evidence>
<organism evidence="4 5">
    <name type="scientific">Klebsormidium nitens</name>
    <name type="common">Green alga</name>
    <name type="synonym">Ulothrix nitens</name>
    <dbReference type="NCBI Taxonomy" id="105231"/>
    <lineage>
        <taxon>Eukaryota</taxon>
        <taxon>Viridiplantae</taxon>
        <taxon>Streptophyta</taxon>
        <taxon>Klebsormidiophyceae</taxon>
        <taxon>Klebsormidiales</taxon>
        <taxon>Klebsormidiaceae</taxon>
        <taxon>Klebsormidium</taxon>
    </lineage>
</organism>
<dbReference type="Gene3D" id="2.120.10.80">
    <property type="entry name" value="Kelch-type beta propeller"/>
    <property type="match status" value="2"/>
</dbReference>
<protein>
    <recommendedName>
        <fullName evidence="6">Galactose oxidase</fullName>
    </recommendedName>
</protein>
<feature type="region of interest" description="Disordered" evidence="3">
    <location>
        <begin position="275"/>
        <end position="308"/>
    </location>
</feature>
<reference evidence="4 5" key="1">
    <citation type="journal article" date="2014" name="Nat. Commun.">
        <title>Klebsormidium flaccidum genome reveals primary factors for plant terrestrial adaptation.</title>
        <authorList>
            <person name="Hori K."/>
            <person name="Maruyama F."/>
            <person name="Fujisawa T."/>
            <person name="Togashi T."/>
            <person name="Yamamoto N."/>
            <person name="Seo M."/>
            <person name="Sato S."/>
            <person name="Yamada T."/>
            <person name="Mori H."/>
            <person name="Tajima N."/>
            <person name="Moriyama T."/>
            <person name="Ikeuchi M."/>
            <person name="Watanabe M."/>
            <person name="Wada H."/>
            <person name="Kobayashi K."/>
            <person name="Saito M."/>
            <person name="Masuda T."/>
            <person name="Sasaki-Sekimoto Y."/>
            <person name="Mashiguchi K."/>
            <person name="Awai K."/>
            <person name="Shimojima M."/>
            <person name="Masuda S."/>
            <person name="Iwai M."/>
            <person name="Nobusawa T."/>
            <person name="Narise T."/>
            <person name="Kondo S."/>
            <person name="Saito H."/>
            <person name="Sato R."/>
            <person name="Murakawa M."/>
            <person name="Ihara Y."/>
            <person name="Oshima-Yamada Y."/>
            <person name="Ohtaka K."/>
            <person name="Satoh M."/>
            <person name="Sonobe K."/>
            <person name="Ishii M."/>
            <person name="Ohtani R."/>
            <person name="Kanamori-Sato M."/>
            <person name="Honoki R."/>
            <person name="Miyazaki D."/>
            <person name="Mochizuki H."/>
            <person name="Umetsu J."/>
            <person name="Higashi K."/>
            <person name="Shibata D."/>
            <person name="Kamiya Y."/>
            <person name="Sato N."/>
            <person name="Nakamura Y."/>
            <person name="Tabata S."/>
            <person name="Ida S."/>
            <person name="Kurokawa K."/>
            <person name="Ohta H."/>
        </authorList>
    </citation>
    <scope>NUCLEOTIDE SEQUENCE [LARGE SCALE GENOMIC DNA]</scope>
    <source>
        <strain evidence="4 5">NIES-2285</strain>
    </source>
</reference>
<evidence type="ECO:0000256" key="2">
    <source>
        <dbReference type="ARBA" id="ARBA00022737"/>
    </source>
</evidence>
<feature type="region of interest" description="Disordered" evidence="3">
    <location>
        <begin position="117"/>
        <end position="137"/>
    </location>
</feature>
<dbReference type="AlphaFoldDB" id="A0A1Y1HYY5"/>
<evidence type="ECO:0000313" key="5">
    <source>
        <dbReference type="Proteomes" id="UP000054558"/>
    </source>
</evidence>
<evidence type="ECO:0008006" key="6">
    <source>
        <dbReference type="Google" id="ProtNLM"/>
    </source>
</evidence>
<dbReference type="STRING" id="105231.A0A1Y1HYY5"/>
<dbReference type="Proteomes" id="UP000054558">
    <property type="component" value="Unassembled WGS sequence"/>
</dbReference>
<dbReference type="Pfam" id="PF24681">
    <property type="entry name" value="Kelch_KLHDC2_KLHL20_DRC7"/>
    <property type="match status" value="2"/>
</dbReference>
<dbReference type="OrthoDB" id="10251809at2759"/>
<feature type="region of interest" description="Disordered" evidence="3">
    <location>
        <begin position="215"/>
        <end position="246"/>
    </location>
</feature>
<evidence type="ECO:0000256" key="3">
    <source>
        <dbReference type="SAM" id="MobiDB-lite"/>
    </source>
</evidence>
<keyword evidence="5" id="KW-1185">Reference proteome</keyword>
<gene>
    <name evidence="4" type="ORF">KFL_001020020</name>
</gene>
<dbReference type="PANTHER" id="PTHR46093:SF3">
    <property type="entry name" value="ACYL-COA-BINDING DOMAIN-CONTAINING PROTEIN 4"/>
    <property type="match status" value="1"/>
</dbReference>
<feature type="compositionally biased region" description="Low complexity" evidence="3">
    <location>
        <begin position="295"/>
        <end position="308"/>
    </location>
</feature>
<accession>A0A1Y1HYY5</accession>
<evidence type="ECO:0000256" key="1">
    <source>
        <dbReference type="ARBA" id="ARBA00022441"/>
    </source>
</evidence>
<dbReference type="OMA" id="TLFRCWG"/>
<feature type="region of interest" description="Disordered" evidence="3">
    <location>
        <begin position="152"/>
        <end position="195"/>
    </location>
</feature>
<dbReference type="InterPro" id="IPR015915">
    <property type="entry name" value="Kelch-typ_b-propeller"/>
</dbReference>
<keyword evidence="2" id="KW-0677">Repeat</keyword>